<gene>
    <name evidence="3" type="ORF">M153_7260004542</name>
</gene>
<dbReference type="GO" id="GO:0046872">
    <property type="term" value="F:metal ion binding"/>
    <property type="evidence" value="ECO:0007669"/>
    <property type="project" value="UniProtKB-KW"/>
</dbReference>
<dbReference type="SUPFAM" id="SSF63411">
    <property type="entry name" value="LuxS/MPP-like metallohydrolase"/>
    <property type="match status" value="2"/>
</dbReference>
<keyword evidence="4" id="KW-1185">Reference proteome</keyword>
<evidence type="ECO:0000259" key="2">
    <source>
        <dbReference type="Pfam" id="PF22456"/>
    </source>
</evidence>
<feature type="domain" description="Coenzyme PQQ synthesis protein F-like C-terminal lobe" evidence="2">
    <location>
        <begin position="461"/>
        <end position="514"/>
    </location>
</feature>
<sequence>MIPLISEHKLPYNIYEPITYYLGKSDHLSLVAELKRKNLAISVSNYLETNDDHTVLFLDITVENTGLFHKILKIVRKHFNFYQKNFKTLSEDAKRLAKIEWSKAEDPEPHSHITTCVEQLLRSEILFTSKIFEHECSNITFEKCVLILVDNNFEIETKRDEYELQYEDLEFEDSFSEIKNDFWQLQTEKVEFFNDKVNKSLVKILNYKNSEFVQIFDSFKTTEATILLRLRIDATVDDELSLNIFYDNIKNVYGDFFDLNGITIDCNFSSTNIEFMISGNNPLLALSLIVSQGQFDLLDPFVVAKKLLKSQLEEKHDHGYIRTCNGLSDIYLNHTQNLETQISQLEKMIDDKDIHQINLFNLYKKAYKIEMIFSGIDEPELYYSSFKKIVDQLDHNEETTKFAIQETYRTDIPVSSLCVGGFLSQRKIKAEKTIKAKNKATSLFFRIDSGIRSEAICRVLEFVLREKFFTKLRTEQKLGYIVFVSSKILRNDFFFNFTVQSDLEVLPEIFKFIHAQDFEIVNFQSIINEITMQKLNRTELIQFYGSLMSRDAKLEDWHSDLCDEIRKITSEDLKEALLNAEMVLSQSESFE</sequence>
<protein>
    <submittedName>
        <fullName evidence="3">Putative with similarity to n-arginine dibasic convertase zn2+-dependentinsulinase superfamily</fullName>
    </submittedName>
</protein>
<dbReference type="OrthoDB" id="2196263at2759"/>
<name>A0A0R0M3I8_9MICR</name>
<dbReference type="Proteomes" id="UP000051530">
    <property type="component" value="Unassembled WGS sequence"/>
</dbReference>
<keyword evidence="1" id="KW-0479">Metal-binding</keyword>
<dbReference type="Gene3D" id="3.30.830.10">
    <property type="entry name" value="Metalloenzyme, LuxS/M16 peptidase-like"/>
    <property type="match status" value="2"/>
</dbReference>
<organism evidence="3 4">
    <name type="scientific">Pseudoloma neurophilia</name>
    <dbReference type="NCBI Taxonomy" id="146866"/>
    <lineage>
        <taxon>Eukaryota</taxon>
        <taxon>Fungi</taxon>
        <taxon>Fungi incertae sedis</taxon>
        <taxon>Microsporidia</taxon>
        <taxon>Pseudoloma</taxon>
    </lineage>
</organism>
<comment type="caution">
    <text evidence="3">The sequence shown here is derived from an EMBL/GenBank/DDBJ whole genome shotgun (WGS) entry which is preliminary data.</text>
</comment>
<dbReference type="InterPro" id="IPR011249">
    <property type="entry name" value="Metalloenz_LuxS/M16"/>
</dbReference>
<evidence type="ECO:0000313" key="4">
    <source>
        <dbReference type="Proteomes" id="UP000051530"/>
    </source>
</evidence>
<evidence type="ECO:0000256" key="1">
    <source>
        <dbReference type="ARBA" id="ARBA00022723"/>
    </source>
</evidence>
<dbReference type="EMBL" id="LGUB01000280">
    <property type="protein sequence ID" value="KRH93607.1"/>
    <property type="molecule type" value="Genomic_DNA"/>
</dbReference>
<reference evidence="3 4" key="1">
    <citation type="submission" date="2015-07" db="EMBL/GenBank/DDBJ databases">
        <title>The genome of Pseudoloma neurophilia, a relevant intracellular parasite of the zebrafish.</title>
        <authorList>
            <person name="Ndikumana S."/>
            <person name="Pelin A."/>
            <person name="Sanders J."/>
            <person name="Corradi N."/>
        </authorList>
    </citation>
    <scope>NUCLEOTIDE SEQUENCE [LARGE SCALE GENOMIC DNA]</scope>
    <source>
        <strain evidence="3 4">MK1</strain>
    </source>
</reference>
<dbReference type="InterPro" id="IPR054734">
    <property type="entry name" value="PqqF-like_C_4"/>
</dbReference>
<dbReference type="Pfam" id="PF22456">
    <property type="entry name" value="PqqF-like_C_4"/>
    <property type="match status" value="1"/>
</dbReference>
<evidence type="ECO:0000313" key="3">
    <source>
        <dbReference type="EMBL" id="KRH93607.1"/>
    </source>
</evidence>
<dbReference type="AlphaFoldDB" id="A0A0R0M3I8"/>
<dbReference type="VEuPathDB" id="MicrosporidiaDB:M153_7260004542"/>
<accession>A0A0R0M3I8</accession>
<proteinExistence type="predicted"/>